<gene>
    <name evidence="9" type="ORF">EB796_011868</name>
</gene>
<dbReference type="InterPro" id="IPR007716">
    <property type="entry name" value="NPL4_Zn-bd_put"/>
</dbReference>
<proteinExistence type="inferred from homology"/>
<sequence length="633" mass="70894">MSKDWVIRVQSGEHGMSRINAKPSESSTILYNKVQSQFDLPETGWHLCKDRKCSDRLTKSKSKSIQDLNLSHGDILFLYMSKSKGSANSLPSTSSYNGTPTSSRPSSNTGMSSNVAGAPNMSVKEDDVDILLEKVDGKIQRKRNEAMCRHGAGGKCVHCVPLEPFDDTYLKSCDPPIKFLSFHSYIRKLRSGVDKGKFVNLENLSCKIKDCKDHAPWPAGICTKCQPNAVTLNRQVYRHVDYVTFENGNIMDKFLNYWRNSGHQRMGFLIGHYEQHPDIPLGIRAVVSAIYEPPQTCTKNSIELHEDPNEQLVDELAAELGLRRVGWIFTDLVALDLTKGTVKHTRGNLDSFFLSAEECITAADFQDKYPNPCRWSSDGVYGSKFVTVVVTGDKDNQIHFEGYMVSDQCMGLVKDNCLIPTYDASELGYVKESSNEQYVPDVFYKIKDKYGNEVTQLARPLPVEYLLTDMSVGFPKEQIYTFAALNSNKSPFPSCNRSQIGEIQSLETLASYRHQFEDDEILQCLADFNVLLYLCTCDVLPMREHMSLLLQSIKSQDSSQALQWAKSEQWSTMSHLLQASAPHPTTMGAVGRSTSFVGANASPLPPIGSTWQCNHCTFINTNPTTCDMCMLPK</sequence>
<dbReference type="SUPFAM" id="SSF54236">
    <property type="entry name" value="Ubiquitin-like"/>
    <property type="match status" value="1"/>
</dbReference>
<dbReference type="CDD" id="cd08061">
    <property type="entry name" value="MPN_NPL4"/>
    <property type="match status" value="1"/>
</dbReference>
<dbReference type="Pfam" id="PF05020">
    <property type="entry name" value="zf-NPL4"/>
    <property type="match status" value="1"/>
</dbReference>
<organism evidence="9 10">
    <name type="scientific">Bugula neritina</name>
    <name type="common">Brown bryozoan</name>
    <name type="synonym">Sertularia neritina</name>
    <dbReference type="NCBI Taxonomy" id="10212"/>
    <lineage>
        <taxon>Eukaryota</taxon>
        <taxon>Metazoa</taxon>
        <taxon>Spiralia</taxon>
        <taxon>Lophotrochozoa</taxon>
        <taxon>Bryozoa</taxon>
        <taxon>Gymnolaemata</taxon>
        <taxon>Cheilostomatida</taxon>
        <taxon>Flustrina</taxon>
        <taxon>Buguloidea</taxon>
        <taxon>Bugulidae</taxon>
        <taxon>Bugula</taxon>
    </lineage>
</organism>
<comment type="pathway">
    <text evidence="5">Protein degradation; proteasomal ubiquitin-dependent pathway.</text>
</comment>
<dbReference type="Gene3D" id="3.10.20.90">
    <property type="entry name" value="Phosphatidylinositol 3-kinase Catalytic Subunit, Chain A, domain 1"/>
    <property type="match status" value="1"/>
</dbReference>
<evidence type="ECO:0000256" key="5">
    <source>
        <dbReference type="ARBA" id="ARBA00060618"/>
    </source>
</evidence>
<dbReference type="InterPro" id="IPR024682">
    <property type="entry name" value="Npl4_Ub-like_dom"/>
</dbReference>
<dbReference type="Proteomes" id="UP000593567">
    <property type="component" value="Unassembled WGS sequence"/>
</dbReference>
<protein>
    <recommendedName>
        <fullName evidence="6">Nuclear protein localization protein 4 homolog</fullName>
    </recommendedName>
</protein>
<dbReference type="PROSITE" id="PS50249">
    <property type="entry name" value="MPN"/>
    <property type="match status" value="1"/>
</dbReference>
<dbReference type="Pfam" id="PF05021">
    <property type="entry name" value="NPL4"/>
    <property type="match status" value="1"/>
</dbReference>
<dbReference type="AlphaFoldDB" id="A0A7J7JTX8"/>
<keyword evidence="4" id="KW-0862">Zinc</keyword>
<dbReference type="InterPro" id="IPR037518">
    <property type="entry name" value="MPN"/>
</dbReference>
<feature type="compositionally biased region" description="Polar residues" evidence="7">
    <location>
        <begin position="86"/>
        <end position="115"/>
    </location>
</feature>
<evidence type="ECO:0000256" key="6">
    <source>
        <dbReference type="ARBA" id="ARBA00074519"/>
    </source>
</evidence>
<comment type="caution">
    <text evidence="9">The sequence shown here is derived from an EMBL/GenBank/DDBJ whole genome shotgun (WGS) entry which is preliminary data.</text>
</comment>
<name>A0A7J7JTX8_BUGNE</name>
<evidence type="ECO:0000256" key="1">
    <source>
        <dbReference type="ARBA" id="ARBA00011025"/>
    </source>
</evidence>
<dbReference type="PANTHER" id="PTHR12710:SF0">
    <property type="entry name" value="NUCLEAR PROTEIN LOCALIZATION PROTEIN 4 HOMOLOG"/>
    <property type="match status" value="1"/>
</dbReference>
<comment type="similarity">
    <text evidence="1">Belongs to the NPL4 family.</text>
</comment>
<evidence type="ECO:0000313" key="9">
    <source>
        <dbReference type="EMBL" id="KAF6029830.1"/>
    </source>
</evidence>
<dbReference type="EMBL" id="VXIV02001785">
    <property type="protein sequence ID" value="KAF6029830.1"/>
    <property type="molecule type" value="Genomic_DNA"/>
</dbReference>
<feature type="domain" description="MPN" evidence="8">
    <location>
        <begin position="243"/>
        <end position="381"/>
    </location>
</feature>
<evidence type="ECO:0000256" key="4">
    <source>
        <dbReference type="ARBA" id="ARBA00022833"/>
    </source>
</evidence>
<reference evidence="9" key="1">
    <citation type="submission" date="2020-06" db="EMBL/GenBank/DDBJ databases">
        <title>Draft genome of Bugula neritina, a colonial animal packing powerful symbionts and potential medicines.</title>
        <authorList>
            <person name="Rayko M."/>
        </authorList>
    </citation>
    <scope>NUCLEOTIDE SEQUENCE [LARGE SCALE GENOMIC DNA]</scope>
    <source>
        <strain evidence="9">Kwan_BN1</strain>
    </source>
</reference>
<evidence type="ECO:0000256" key="2">
    <source>
        <dbReference type="ARBA" id="ARBA00022723"/>
    </source>
</evidence>
<keyword evidence="10" id="KW-1185">Reference proteome</keyword>
<dbReference type="GO" id="GO:0043130">
    <property type="term" value="F:ubiquitin binding"/>
    <property type="evidence" value="ECO:0007669"/>
    <property type="project" value="TreeGrafter"/>
</dbReference>
<dbReference type="Gene3D" id="3.40.140.10">
    <property type="entry name" value="Cytidine Deaminase, domain 2"/>
    <property type="match status" value="1"/>
</dbReference>
<dbReference type="InterPro" id="IPR007717">
    <property type="entry name" value="NPL4_C"/>
</dbReference>
<dbReference type="PANTHER" id="PTHR12710">
    <property type="entry name" value="NUCLEAR PROTEIN LOCALIZATION 4"/>
    <property type="match status" value="1"/>
</dbReference>
<keyword evidence="2" id="KW-0479">Metal-binding</keyword>
<dbReference type="FunFam" id="3.40.140.10:FF:000012">
    <property type="entry name" value="nuclear protein localization protein 4 homolog"/>
    <property type="match status" value="1"/>
</dbReference>
<dbReference type="PIRSF" id="PIRSF010052">
    <property type="entry name" value="Polyub_prc_Npl4"/>
    <property type="match status" value="1"/>
</dbReference>
<evidence type="ECO:0000256" key="3">
    <source>
        <dbReference type="ARBA" id="ARBA00022771"/>
    </source>
</evidence>
<dbReference type="InterPro" id="IPR016563">
    <property type="entry name" value="Npl4"/>
</dbReference>
<keyword evidence="3" id="KW-0863">Zinc-finger</keyword>
<dbReference type="Pfam" id="PF11543">
    <property type="entry name" value="UN_NPL4"/>
    <property type="match status" value="1"/>
</dbReference>
<evidence type="ECO:0000259" key="8">
    <source>
        <dbReference type="PROSITE" id="PS50249"/>
    </source>
</evidence>
<dbReference type="GO" id="GO:0005634">
    <property type="term" value="C:nucleus"/>
    <property type="evidence" value="ECO:0007669"/>
    <property type="project" value="TreeGrafter"/>
</dbReference>
<dbReference type="GO" id="GO:0006511">
    <property type="term" value="P:ubiquitin-dependent protein catabolic process"/>
    <property type="evidence" value="ECO:0007669"/>
    <property type="project" value="InterPro"/>
</dbReference>
<evidence type="ECO:0000313" key="10">
    <source>
        <dbReference type="Proteomes" id="UP000593567"/>
    </source>
</evidence>
<dbReference type="GO" id="GO:0031625">
    <property type="term" value="F:ubiquitin protein ligase binding"/>
    <property type="evidence" value="ECO:0007669"/>
    <property type="project" value="TreeGrafter"/>
</dbReference>
<dbReference type="GO" id="GO:0008270">
    <property type="term" value="F:zinc ion binding"/>
    <property type="evidence" value="ECO:0007669"/>
    <property type="project" value="UniProtKB-KW"/>
</dbReference>
<feature type="region of interest" description="Disordered" evidence="7">
    <location>
        <begin position="86"/>
        <end position="120"/>
    </location>
</feature>
<dbReference type="InterPro" id="IPR029071">
    <property type="entry name" value="Ubiquitin-like_domsf"/>
</dbReference>
<accession>A0A7J7JTX8</accession>
<evidence type="ECO:0000256" key="7">
    <source>
        <dbReference type="SAM" id="MobiDB-lite"/>
    </source>
</evidence>
<dbReference type="OrthoDB" id="10251089at2759"/>